<reference evidence="1" key="1">
    <citation type="journal article" date="2014" name="Int. J. Syst. Evol. Microbiol.">
        <title>Complete genome sequence of Corynebacterium casei LMG S-19264T (=DSM 44701T), isolated from a smear-ripened cheese.</title>
        <authorList>
            <consortium name="US DOE Joint Genome Institute (JGI-PGF)"/>
            <person name="Walter F."/>
            <person name="Albersmeier A."/>
            <person name="Kalinowski J."/>
            <person name="Ruckert C."/>
        </authorList>
    </citation>
    <scope>NUCLEOTIDE SEQUENCE</scope>
    <source>
        <strain evidence="1">CGMCC 1.12997</strain>
    </source>
</reference>
<dbReference type="Proteomes" id="UP000647241">
    <property type="component" value="Unassembled WGS sequence"/>
</dbReference>
<organism evidence="1 2">
    <name type="scientific">Edaphobacter dinghuensis</name>
    <dbReference type="NCBI Taxonomy" id="1560005"/>
    <lineage>
        <taxon>Bacteria</taxon>
        <taxon>Pseudomonadati</taxon>
        <taxon>Acidobacteriota</taxon>
        <taxon>Terriglobia</taxon>
        <taxon>Terriglobales</taxon>
        <taxon>Acidobacteriaceae</taxon>
        <taxon>Edaphobacter</taxon>
    </lineage>
</organism>
<gene>
    <name evidence="1" type="ORF">GCM10011585_33780</name>
</gene>
<dbReference type="EMBL" id="BMGT01000004">
    <property type="protein sequence ID" value="GGG87020.1"/>
    <property type="molecule type" value="Genomic_DNA"/>
</dbReference>
<accession>A0A917MBD1</accession>
<sequence length="76" mass="8758">MAIFIIEVPELHWSKREIDAGSIGDAFRKANTDTEFNEIGLQFDRSFLPDEQAWEGYSAENENLKYRFDGQTVDAI</sequence>
<evidence type="ECO:0000313" key="2">
    <source>
        <dbReference type="Proteomes" id="UP000647241"/>
    </source>
</evidence>
<keyword evidence="2" id="KW-1185">Reference proteome</keyword>
<name>A0A917MBD1_9BACT</name>
<comment type="caution">
    <text evidence="1">The sequence shown here is derived from an EMBL/GenBank/DDBJ whole genome shotgun (WGS) entry which is preliminary data.</text>
</comment>
<reference evidence="1" key="2">
    <citation type="submission" date="2020-09" db="EMBL/GenBank/DDBJ databases">
        <authorList>
            <person name="Sun Q."/>
            <person name="Zhou Y."/>
        </authorList>
    </citation>
    <scope>NUCLEOTIDE SEQUENCE</scope>
    <source>
        <strain evidence="1">CGMCC 1.12997</strain>
    </source>
</reference>
<proteinExistence type="predicted"/>
<dbReference type="AlphaFoldDB" id="A0A917MBD1"/>
<evidence type="ECO:0000313" key="1">
    <source>
        <dbReference type="EMBL" id="GGG87020.1"/>
    </source>
</evidence>
<dbReference type="RefSeq" id="WP_188555417.1">
    <property type="nucleotide sequence ID" value="NZ_BMGT01000004.1"/>
</dbReference>
<protein>
    <submittedName>
        <fullName evidence="1">Uncharacterized protein</fullName>
    </submittedName>
</protein>